<evidence type="ECO:0000256" key="5">
    <source>
        <dbReference type="ARBA" id="ARBA00023054"/>
    </source>
</evidence>
<dbReference type="PANTHER" id="PTHR12100">
    <property type="entry name" value="SEC10"/>
    <property type="match status" value="1"/>
</dbReference>
<evidence type="ECO:0000313" key="9">
    <source>
        <dbReference type="EMBL" id="VDN22835.1"/>
    </source>
</evidence>
<dbReference type="GO" id="GO:0006893">
    <property type="term" value="P:Golgi to plasma membrane transport"/>
    <property type="evidence" value="ECO:0007669"/>
    <property type="project" value="TreeGrafter"/>
</dbReference>
<name>A0A183DYB9_9BILA</name>
<dbReference type="InterPro" id="IPR048627">
    <property type="entry name" value="Sec10_HB"/>
</dbReference>
<feature type="domain" description="Exocyst complex component Sec10-like alpha-helical bundle" evidence="7">
    <location>
        <begin position="165"/>
        <end position="386"/>
    </location>
</feature>
<keyword evidence="4" id="KW-0268">Exocytosis</keyword>
<dbReference type="AlphaFoldDB" id="A0A183DYB9"/>
<feature type="domain" description="Exocyst complex component Sec10 N-terminal" evidence="8">
    <location>
        <begin position="50"/>
        <end position="159"/>
    </location>
</feature>
<evidence type="ECO:0000313" key="11">
    <source>
        <dbReference type="WBParaSite" id="GPUH_0001372501-mRNA-1"/>
    </source>
</evidence>
<keyword evidence="10" id="KW-1185">Reference proteome</keyword>
<dbReference type="InterPro" id="IPR009976">
    <property type="entry name" value="Sec10-like"/>
</dbReference>
<keyword evidence="5" id="KW-0175">Coiled coil</keyword>
<dbReference type="GO" id="GO:0000145">
    <property type="term" value="C:exocyst"/>
    <property type="evidence" value="ECO:0007669"/>
    <property type="project" value="TreeGrafter"/>
</dbReference>
<dbReference type="OrthoDB" id="125856at2759"/>
<evidence type="ECO:0000256" key="2">
    <source>
        <dbReference type="ARBA" id="ARBA00017524"/>
    </source>
</evidence>
<reference evidence="9 10" key="2">
    <citation type="submission" date="2018-11" db="EMBL/GenBank/DDBJ databases">
        <authorList>
            <consortium name="Pathogen Informatics"/>
        </authorList>
    </citation>
    <scope>NUCLEOTIDE SEQUENCE [LARGE SCALE GENOMIC DNA]</scope>
</reference>
<comment type="similarity">
    <text evidence="1">Belongs to the SEC10 family.</text>
</comment>
<dbReference type="EMBL" id="UYRT01080487">
    <property type="protein sequence ID" value="VDN22835.1"/>
    <property type="molecule type" value="Genomic_DNA"/>
</dbReference>
<evidence type="ECO:0000256" key="4">
    <source>
        <dbReference type="ARBA" id="ARBA00022483"/>
    </source>
</evidence>
<evidence type="ECO:0000256" key="1">
    <source>
        <dbReference type="ARBA" id="ARBA00006572"/>
    </source>
</evidence>
<evidence type="ECO:0000313" key="10">
    <source>
        <dbReference type="Proteomes" id="UP000271098"/>
    </source>
</evidence>
<dbReference type="PANTHER" id="PTHR12100:SF0">
    <property type="entry name" value="EXOCYST COMPLEX COMPONENT 5"/>
    <property type="match status" value="1"/>
</dbReference>
<dbReference type="Pfam" id="PF07393">
    <property type="entry name" value="Sec10_HB"/>
    <property type="match status" value="1"/>
</dbReference>
<dbReference type="InterPro" id="IPR048625">
    <property type="entry name" value="Sec10_N"/>
</dbReference>
<protein>
    <recommendedName>
        <fullName evidence="2">Exocyst complex component 5</fullName>
    </recommendedName>
    <alternativeName>
        <fullName evidence="6">Exocyst complex component Sec10</fullName>
    </alternativeName>
</protein>
<evidence type="ECO:0000259" key="7">
    <source>
        <dbReference type="Pfam" id="PF07393"/>
    </source>
</evidence>
<accession>A0A183DYB9</accession>
<organism evidence="11">
    <name type="scientific">Gongylonema pulchrum</name>
    <dbReference type="NCBI Taxonomy" id="637853"/>
    <lineage>
        <taxon>Eukaryota</taxon>
        <taxon>Metazoa</taxon>
        <taxon>Ecdysozoa</taxon>
        <taxon>Nematoda</taxon>
        <taxon>Chromadorea</taxon>
        <taxon>Rhabditida</taxon>
        <taxon>Spirurina</taxon>
        <taxon>Spiruromorpha</taxon>
        <taxon>Spiruroidea</taxon>
        <taxon>Gongylonematidae</taxon>
        <taxon>Gongylonema</taxon>
    </lineage>
</organism>
<keyword evidence="3" id="KW-0813">Transport</keyword>
<dbReference type="Proteomes" id="UP000271098">
    <property type="component" value="Unassembled WGS sequence"/>
</dbReference>
<reference evidence="11" key="1">
    <citation type="submission" date="2016-06" db="UniProtKB">
        <authorList>
            <consortium name="WormBaseParasite"/>
        </authorList>
    </citation>
    <scope>IDENTIFICATION</scope>
</reference>
<dbReference type="GO" id="GO:0006887">
    <property type="term" value="P:exocytosis"/>
    <property type="evidence" value="ECO:0007669"/>
    <property type="project" value="UniProtKB-KW"/>
</dbReference>
<evidence type="ECO:0000256" key="6">
    <source>
        <dbReference type="ARBA" id="ARBA00031471"/>
    </source>
</evidence>
<dbReference type="Pfam" id="PF20667">
    <property type="entry name" value="Sec10_N"/>
    <property type="match status" value="1"/>
</dbReference>
<evidence type="ECO:0000259" key="8">
    <source>
        <dbReference type="Pfam" id="PF20667"/>
    </source>
</evidence>
<gene>
    <name evidence="9" type="ORF">GPUH_LOCUS13710</name>
</gene>
<sequence length="451" mass="52133">MTSQYFSTYVEDLEQNFLLEEPFDAIDFVERLAWRLTGGKDEFDVVDLKTKFEEEIGNLQMLSDQFQSKIASMEQQCSNDKREYLNILHRLHEQNADAMDKLKQLDSTMQTVSTKVVHLGDQLESVHVPRARANEALQLMRHFDEFLADQPLSSDIFTDPDRLLESAAMIQKLSSIAQELAKGKYSNVQIRIAHKYDEIERLMLEEFVRAHRQGNWRRMREIAAILADFKGYSQCLDAFVEHMQINAFRGDNVFDDILSLCQKTQPMLREIFPNPDQVMSKLVLNLFHGKLQEVITAKLGDSESDLEVYLTTIHDLYSRTQKLVSKFTASRIAGADPQFLETLVRSVFGRYLESYPAIEQQFLTEQCGGILSRFYELKNHQKKQIQSGGLQDLKRDIQARLLNVETYGGETFLSEELCDKDGAPKMTEMIFDILLKFLYTEHVDYAIDLSL</sequence>
<dbReference type="WBParaSite" id="GPUH_0001372501-mRNA-1">
    <property type="protein sequence ID" value="GPUH_0001372501-mRNA-1"/>
    <property type="gene ID" value="GPUH_0001372501"/>
</dbReference>
<proteinExistence type="inferred from homology"/>
<evidence type="ECO:0000256" key="3">
    <source>
        <dbReference type="ARBA" id="ARBA00022448"/>
    </source>
</evidence>